<evidence type="ECO:0000313" key="2">
    <source>
        <dbReference type="EMBL" id="GFQ71676.1"/>
    </source>
</evidence>
<comment type="caution">
    <text evidence="2">The sequence shown here is derived from an EMBL/GenBank/DDBJ whole genome shotgun (WGS) entry which is preliminary data.</text>
</comment>
<gene>
    <name evidence="2" type="ORF">TNCT_148351</name>
</gene>
<dbReference type="Proteomes" id="UP000887116">
    <property type="component" value="Unassembled WGS sequence"/>
</dbReference>
<evidence type="ECO:0000313" key="3">
    <source>
        <dbReference type="Proteomes" id="UP000887116"/>
    </source>
</evidence>
<organism evidence="2 3">
    <name type="scientific">Trichonephila clavata</name>
    <name type="common">Joro spider</name>
    <name type="synonym">Nephila clavata</name>
    <dbReference type="NCBI Taxonomy" id="2740835"/>
    <lineage>
        <taxon>Eukaryota</taxon>
        <taxon>Metazoa</taxon>
        <taxon>Ecdysozoa</taxon>
        <taxon>Arthropoda</taxon>
        <taxon>Chelicerata</taxon>
        <taxon>Arachnida</taxon>
        <taxon>Araneae</taxon>
        <taxon>Araneomorphae</taxon>
        <taxon>Entelegynae</taxon>
        <taxon>Araneoidea</taxon>
        <taxon>Nephilidae</taxon>
        <taxon>Trichonephila</taxon>
    </lineage>
</organism>
<feature type="signal peptide" evidence="1">
    <location>
        <begin position="1"/>
        <end position="26"/>
    </location>
</feature>
<keyword evidence="3" id="KW-1185">Reference proteome</keyword>
<dbReference type="AlphaFoldDB" id="A0A8X6KEW5"/>
<dbReference type="EMBL" id="BMAO01021079">
    <property type="protein sequence ID" value="GFQ71676.1"/>
    <property type="molecule type" value="Genomic_DNA"/>
</dbReference>
<sequence>MKILTSFQRMFWLLYQFLLILEAVNGGSKREMFDCATIHICDCDLADDYEKCWKLSPTEGKERAIASFSEFFPGEYKIEEGMRPFTAEVCKRNDGGNTMFEVFTHIEREFKKYEKEVSSDPNRSEEAMQIHKSKECAMPIMAKCVEFGNQCS</sequence>
<protein>
    <submittedName>
        <fullName evidence="2">Uncharacterized protein</fullName>
    </submittedName>
</protein>
<evidence type="ECO:0000256" key="1">
    <source>
        <dbReference type="SAM" id="SignalP"/>
    </source>
</evidence>
<keyword evidence="1" id="KW-0732">Signal</keyword>
<accession>A0A8X6KEW5</accession>
<feature type="chain" id="PRO_5036472198" evidence="1">
    <location>
        <begin position="27"/>
        <end position="152"/>
    </location>
</feature>
<name>A0A8X6KEW5_TRICU</name>
<reference evidence="2" key="1">
    <citation type="submission" date="2020-07" db="EMBL/GenBank/DDBJ databases">
        <title>Multicomponent nature underlies the extraordinary mechanical properties of spider dragline silk.</title>
        <authorList>
            <person name="Kono N."/>
            <person name="Nakamura H."/>
            <person name="Mori M."/>
            <person name="Yoshida Y."/>
            <person name="Ohtoshi R."/>
            <person name="Malay A.D."/>
            <person name="Moran D.A.P."/>
            <person name="Tomita M."/>
            <person name="Numata K."/>
            <person name="Arakawa K."/>
        </authorList>
    </citation>
    <scope>NUCLEOTIDE SEQUENCE</scope>
</reference>
<proteinExistence type="predicted"/>